<dbReference type="InterPro" id="IPR000626">
    <property type="entry name" value="Ubiquitin-like_dom"/>
</dbReference>
<dbReference type="InterPro" id="IPR007594">
    <property type="entry name" value="RFT1"/>
</dbReference>
<dbReference type="InterPro" id="IPR029071">
    <property type="entry name" value="Ubiquitin-like_domsf"/>
</dbReference>
<evidence type="ECO:0000256" key="1">
    <source>
        <dbReference type="ARBA" id="ARBA00004123"/>
    </source>
</evidence>
<dbReference type="GO" id="GO:0016020">
    <property type="term" value="C:membrane"/>
    <property type="evidence" value="ECO:0007669"/>
    <property type="project" value="InterPro"/>
</dbReference>
<dbReference type="Pfam" id="PF04506">
    <property type="entry name" value="Rft-1"/>
    <property type="match status" value="2"/>
</dbReference>
<feature type="domain" description="Ubiquitin-like" evidence="7">
    <location>
        <begin position="513"/>
        <end position="588"/>
    </location>
</feature>
<reference evidence="8" key="1">
    <citation type="submission" date="2021-03" db="EMBL/GenBank/DDBJ databases">
        <title>Draft genome sequence of rust myrtle Austropuccinia psidii MF-1, a brazilian biotype.</title>
        <authorList>
            <person name="Quecine M.C."/>
            <person name="Pachon D.M.R."/>
            <person name="Bonatelli M.L."/>
            <person name="Correr F.H."/>
            <person name="Franceschini L.M."/>
            <person name="Leite T.F."/>
            <person name="Margarido G.R.A."/>
            <person name="Almeida C.A."/>
            <person name="Ferrarezi J.A."/>
            <person name="Labate C.A."/>
        </authorList>
    </citation>
    <scope>NUCLEOTIDE SEQUENCE</scope>
    <source>
        <strain evidence="8">MF-1</strain>
    </source>
</reference>
<dbReference type="GO" id="GO:0005737">
    <property type="term" value="C:cytoplasm"/>
    <property type="evidence" value="ECO:0007669"/>
    <property type="project" value="UniProtKB-SubCell"/>
</dbReference>
<dbReference type="OrthoDB" id="428577at2759"/>
<feature type="domain" description="Ubiquitin-like" evidence="7">
    <location>
        <begin position="411"/>
        <end position="436"/>
    </location>
</feature>
<feature type="transmembrane region" description="Helical" evidence="6">
    <location>
        <begin position="101"/>
        <end position="123"/>
    </location>
</feature>
<evidence type="ECO:0000256" key="4">
    <source>
        <dbReference type="ARBA" id="ARBA00022499"/>
    </source>
</evidence>
<feature type="transmembrane region" description="Helical" evidence="6">
    <location>
        <begin position="175"/>
        <end position="196"/>
    </location>
</feature>
<keyword evidence="3" id="KW-0963">Cytoplasm</keyword>
<dbReference type="CDD" id="cd01803">
    <property type="entry name" value="Ubl_ubiquitin"/>
    <property type="match status" value="6"/>
</dbReference>
<dbReference type="SUPFAM" id="SSF54236">
    <property type="entry name" value="Ubiquitin-like"/>
    <property type="match status" value="6"/>
</dbReference>
<protein>
    <recommendedName>
        <fullName evidence="7">Ubiquitin-like domain-containing protein</fullName>
    </recommendedName>
</protein>
<organism evidence="8 9">
    <name type="scientific">Austropuccinia psidii MF-1</name>
    <dbReference type="NCBI Taxonomy" id="1389203"/>
    <lineage>
        <taxon>Eukaryota</taxon>
        <taxon>Fungi</taxon>
        <taxon>Dikarya</taxon>
        <taxon>Basidiomycota</taxon>
        <taxon>Pucciniomycotina</taxon>
        <taxon>Pucciniomycetes</taxon>
        <taxon>Pucciniales</taxon>
        <taxon>Sphaerophragmiaceae</taxon>
        <taxon>Austropuccinia</taxon>
    </lineage>
</organism>
<dbReference type="Proteomes" id="UP000765509">
    <property type="component" value="Unassembled WGS sequence"/>
</dbReference>
<dbReference type="FunFam" id="3.10.20.90:FF:000016">
    <property type="entry name" value="Polyubiquitin 3"/>
    <property type="match status" value="6"/>
</dbReference>
<feature type="domain" description="Ubiquitin-like" evidence="7">
    <location>
        <begin position="589"/>
        <end position="664"/>
    </location>
</feature>
<evidence type="ECO:0000259" key="7">
    <source>
        <dbReference type="PROSITE" id="PS50053"/>
    </source>
</evidence>
<dbReference type="SMART" id="SM00213">
    <property type="entry name" value="UBQ"/>
    <property type="match status" value="6"/>
</dbReference>
<dbReference type="InterPro" id="IPR036400">
    <property type="entry name" value="Cyt_B5-like_heme/steroid_sf"/>
</dbReference>
<keyword evidence="6" id="KW-0472">Membrane</keyword>
<dbReference type="PRINTS" id="PR00348">
    <property type="entry name" value="UBIQUITIN"/>
</dbReference>
<dbReference type="InterPro" id="IPR019956">
    <property type="entry name" value="Ubiquitin_dom"/>
</dbReference>
<evidence type="ECO:0000256" key="6">
    <source>
        <dbReference type="SAM" id="Phobius"/>
    </source>
</evidence>
<feature type="domain" description="Ubiquitin-like" evidence="7">
    <location>
        <begin position="741"/>
        <end position="816"/>
    </location>
</feature>
<dbReference type="PROSITE" id="PS00299">
    <property type="entry name" value="UBIQUITIN_1"/>
    <property type="match status" value="6"/>
</dbReference>
<keyword evidence="6" id="KW-0812">Transmembrane</keyword>
<keyword evidence="5" id="KW-0539">Nucleus</keyword>
<dbReference type="InterPro" id="IPR050158">
    <property type="entry name" value="Ubiquitin_ubiquitin-like"/>
</dbReference>
<dbReference type="Gene3D" id="3.10.120.10">
    <property type="entry name" value="Cytochrome b5-like heme/steroid binding domain"/>
    <property type="match status" value="1"/>
</dbReference>
<evidence type="ECO:0000256" key="2">
    <source>
        <dbReference type="ARBA" id="ARBA00004496"/>
    </source>
</evidence>
<proteinExistence type="predicted"/>
<dbReference type="PROSITE" id="PS50053">
    <property type="entry name" value="UBIQUITIN_2"/>
    <property type="match status" value="7"/>
</dbReference>
<dbReference type="GO" id="GO:0005634">
    <property type="term" value="C:nucleus"/>
    <property type="evidence" value="ECO:0007669"/>
    <property type="project" value="UniProtKB-SubCell"/>
</dbReference>
<keyword evidence="4" id="KW-1017">Isopeptide bond</keyword>
<accession>A0A9Q3BG34</accession>
<dbReference type="Gene3D" id="3.10.20.90">
    <property type="entry name" value="Phosphatidylinositol 3-kinase Catalytic Subunit, Chain A, domain 1"/>
    <property type="match status" value="7"/>
</dbReference>
<dbReference type="EMBL" id="AVOT02000766">
    <property type="protein sequence ID" value="MBW0464372.1"/>
    <property type="molecule type" value="Genomic_DNA"/>
</dbReference>
<gene>
    <name evidence="8" type="ORF">O181_004087</name>
</gene>
<comment type="subcellular location">
    <subcellularLocation>
        <location evidence="2">Cytoplasm</location>
    </subcellularLocation>
    <subcellularLocation>
        <location evidence="1">Nucleus</location>
    </subcellularLocation>
</comment>
<dbReference type="GO" id="GO:0003729">
    <property type="term" value="F:mRNA binding"/>
    <property type="evidence" value="ECO:0007669"/>
    <property type="project" value="UniProtKB-ARBA"/>
</dbReference>
<keyword evidence="9" id="KW-1185">Reference proteome</keyword>
<dbReference type="Pfam" id="PF00240">
    <property type="entry name" value="ubiquitin"/>
    <property type="match status" value="6"/>
</dbReference>
<dbReference type="SUPFAM" id="SSF55856">
    <property type="entry name" value="Cytochrome b5-like heme/steroid binding domain"/>
    <property type="match status" value="1"/>
</dbReference>
<dbReference type="GO" id="GO:0006488">
    <property type="term" value="P:dolichol-linked oligosaccharide biosynthetic process"/>
    <property type="evidence" value="ECO:0007669"/>
    <property type="project" value="InterPro"/>
</dbReference>
<feature type="domain" description="Ubiquitin-like" evidence="7">
    <location>
        <begin position="665"/>
        <end position="740"/>
    </location>
</feature>
<comment type="caution">
    <text evidence="8">The sequence shown here is derived from an EMBL/GenBank/DDBJ whole genome shotgun (WGS) entry which is preliminary data.</text>
</comment>
<evidence type="ECO:0000313" key="9">
    <source>
        <dbReference type="Proteomes" id="UP000765509"/>
    </source>
</evidence>
<name>A0A9Q3BG34_9BASI</name>
<sequence length="893" mass="99124">MTQSNLLISGLSLIGLQLFSRLLTFTLNQSLLRLASPEALGTSSIQLEVLINTVLFFSREGIRGALSRLQHEFSQVSDALIVTEPRQFDGTRSLLKRGQQIINACFLPIPIGLTISTISFLAYCSSVDVTISHQPHFRTAILFYYLATLPATVFRTVATLTVILFGYYNNYDWALLGFSVGQLAYASSLLVGFWGIPLATCLDASSTVNLSFGAVSQSQNHPVGAYSISPWIDSSDLSLCYALTRQSIVKQFLSEGDKMIIARICPIAHQGGYALAMNYGIVFDVSAKREVYGLGGSYHIFARRDGSKGLGKSSLKPEDATSDYSSLDENESKVLANWVSFADITTTSTQTQFPSKKTIPKPILCEMHNVSAAELYQPFTVLQLFLSSPSIARRDSSFCQGINWQDNHAQKDGRTLADYNIQKESTLHLVLRLRGGMQIFVKTLTGKTITLEVESSDTIDNVKAKIQDKEGIPPDQQRLIFAGKQLEDGRTLADYNIQKESTLHLVLRLRGGMQIFVKTLTGKTITLEVESSDTIDNVKAKIQDKEGIPPDQQRLIFAGKQLEDGRTLADYNIQKESTLHLVLRLRGGMQIFVKTLTGKTITLEVESSDTIDNVKAKIQDKEGIPPDQQRLIFAGKQLEDGRTLVDYNIQKESTLHLVLRFRGGMQIFVKTLTGKTITLEVESSDTIDNVKAKIQDKEGIPPDQQRLIFAGKQLEDGRTLADYNIQKESTLHLVLRLRGGMQIFVKTLTGKTITLEVESSDTIDNVKAKIQDKEGIPPDQQRLIFAGKQLEDGRTLADYNIQKESTLHLVLRLRGGMQIFVKTLTGKTITLEVESSDTIDNVKAKIQDKEGIPPDQQRLIFAGKQLEDGRTLADYNIQKESTLHLVLRLRGGS</sequence>
<dbReference type="InterPro" id="IPR019954">
    <property type="entry name" value="Ubiquitin_CS"/>
</dbReference>
<feature type="domain" description="Ubiquitin-like" evidence="7">
    <location>
        <begin position="437"/>
        <end position="512"/>
    </location>
</feature>
<evidence type="ECO:0000256" key="5">
    <source>
        <dbReference type="ARBA" id="ARBA00023242"/>
    </source>
</evidence>
<evidence type="ECO:0000313" key="8">
    <source>
        <dbReference type="EMBL" id="MBW0464372.1"/>
    </source>
</evidence>
<feature type="transmembrane region" description="Helical" evidence="6">
    <location>
        <begin position="143"/>
        <end position="168"/>
    </location>
</feature>
<evidence type="ECO:0000256" key="3">
    <source>
        <dbReference type="ARBA" id="ARBA00022490"/>
    </source>
</evidence>
<keyword evidence="6" id="KW-1133">Transmembrane helix</keyword>
<feature type="domain" description="Ubiquitin-like" evidence="7">
    <location>
        <begin position="817"/>
        <end position="892"/>
    </location>
</feature>
<dbReference type="AlphaFoldDB" id="A0A9Q3BG34"/>
<dbReference type="PANTHER" id="PTHR10666">
    <property type="entry name" value="UBIQUITIN"/>
    <property type="match status" value="1"/>
</dbReference>